<evidence type="ECO:0000313" key="3">
    <source>
        <dbReference type="EMBL" id="APX89558.1"/>
    </source>
</evidence>
<sequence>MTRFRRLMSSVALGVIAFSVPLEAGAKGLAGSYLAARQASADNEFRIAAQYYTRALAEDRDNAILMESLIVSYMGLGQIDKAITVARQMESAKADSQIAQLILLGDAIRNGGDAAAYSESVGELVSGLVLAWDLLGEGKMTEALARFDTLIATPGLKEFGAYHKALALGLAGDMEGADAILSGKAEGALQMTRRGVLTHASVLSQLDRDGDAIELIETALPDTSDPEIIAALETLEAGETLAFDMVTSAQDGQAEVFYTVAAALRGETPDSLTLLYSRIAEYLQPDHIDALLLSAGLLESLGQRDLATAAYDRVPADDPAYHIAAIGRAETLQDIGKPDAAVEVLQQLGKTHGQIASVHVTLGDMLRRLNRYEEAEEAYTRALELVPHPSASQWVVYYARGISRERQNEWTIAEGDFRKALELRPNQPLVLNYLGYSFVEQDKNLDEALEMIELAVAERPNDGYITDSLGWVLYRLGRYEEAVPHMERAVELMPLDPIINDHLGDVLWRVGREREAEFQWKRALSFKPEERDEKRILRKLDVGLDMVLSEEAKAPVTVANDG</sequence>
<keyword evidence="2" id="KW-0802">TPR repeat</keyword>
<keyword evidence="4" id="KW-1185">Reference proteome</keyword>
<dbReference type="InterPro" id="IPR011990">
    <property type="entry name" value="TPR-like_helical_dom_sf"/>
</dbReference>
<dbReference type="InterPro" id="IPR013105">
    <property type="entry name" value="TPR_2"/>
</dbReference>
<dbReference type="Pfam" id="PF13424">
    <property type="entry name" value="TPR_12"/>
    <property type="match status" value="1"/>
</dbReference>
<dbReference type="Pfam" id="PF07719">
    <property type="entry name" value="TPR_2"/>
    <property type="match status" value="1"/>
</dbReference>
<organism evidence="3 4">
    <name type="scientific">Brevirhabdus pacifica</name>
    <dbReference type="NCBI Taxonomy" id="1267768"/>
    <lineage>
        <taxon>Bacteria</taxon>
        <taxon>Pseudomonadati</taxon>
        <taxon>Pseudomonadota</taxon>
        <taxon>Alphaproteobacteria</taxon>
        <taxon>Rhodobacterales</taxon>
        <taxon>Paracoccaceae</taxon>
        <taxon>Brevirhabdus</taxon>
    </lineage>
</organism>
<gene>
    <name evidence="3" type="ORF">BV394_07390</name>
</gene>
<dbReference type="PANTHER" id="PTHR12558">
    <property type="entry name" value="CELL DIVISION CYCLE 16,23,27"/>
    <property type="match status" value="1"/>
</dbReference>
<dbReference type="AlphaFoldDB" id="A0A1U7DI59"/>
<dbReference type="SMART" id="SM00028">
    <property type="entry name" value="TPR"/>
    <property type="match status" value="6"/>
</dbReference>
<dbReference type="Proteomes" id="UP000187266">
    <property type="component" value="Chromosome"/>
</dbReference>
<dbReference type="InterPro" id="IPR019734">
    <property type="entry name" value="TPR_rpt"/>
</dbReference>
<accession>A0A1U7DI59</accession>
<dbReference type="Pfam" id="PF13432">
    <property type="entry name" value="TPR_16"/>
    <property type="match status" value="2"/>
</dbReference>
<evidence type="ECO:0000313" key="4">
    <source>
        <dbReference type="Proteomes" id="UP000187266"/>
    </source>
</evidence>
<accession>A0A2M9DDH9</accession>
<protein>
    <submittedName>
        <fullName evidence="3">Uncharacterized protein</fullName>
    </submittedName>
</protein>
<dbReference type="PROSITE" id="PS50005">
    <property type="entry name" value="TPR"/>
    <property type="match status" value="3"/>
</dbReference>
<proteinExistence type="predicted"/>
<name>A0A1U7DI59_9RHOB</name>
<dbReference type="STRING" id="1267768.BV394_07390"/>
<dbReference type="PANTHER" id="PTHR12558:SF13">
    <property type="entry name" value="CELL DIVISION CYCLE PROTEIN 27 HOMOLOG"/>
    <property type="match status" value="1"/>
</dbReference>
<evidence type="ECO:0000256" key="1">
    <source>
        <dbReference type="ARBA" id="ARBA00022737"/>
    </source>
</evidence>
<dbReference type="PROSITE" id="PS50293">
    <property type="entry name" value="TPR_REGION"/>
    <property type="match status" value="1"/>
</dbReference>
<reference evidence="3 4" key="1">
    <citation type="submission" date="2017-01" db="EMBL/GenBank/DDBJ databases">
        <title>Genomic analysis of Xuhuaishuia manganoxidans DY6-4.</title>
        <authorList>
            <person name="Wang X."/>
        </authorList>
    </citation>
    <scope>NUCLEOTIDE SEQUENCE [LARGE SCALE GENOMIC DNA]</scope>
    <source>
        <strain evidence="3 4">DY6-4</strain>
    </source>
</reference>
<dbReference type="Gene3D" id="1.25.40.10">
    <property type="entry name" value="Tetratricopeptide repeat domain"/>
    <property type="match status" value="3"/>
</dbReference>
<dbReference type="RefSeq" id="WP_076979581.1">
    <property type="nucleotide sequence ID" value="NZ_CP019124.1"/>
</dbReference>
<dbReference type="EMBL" id="CP019124">
    <property type="protein sequence ID" value="APX89558.1"/>
    <property type="molecule type" value="Genomic_DNA"/>
</dbReference>
<evidence type="ECO:0000256" key="2">
    <source>
        <dbReference type="ARBA" id="ARBA00022803"/>
    </source>
</evidence>
<keyword evidence="1" id="KW-0677">Repeat</keyword>
<dbReference type="SUPFAM" id="SSF48452">
    <property type="entry name" value="TPR-like"/>
    <property type="match status" value="1"/>
</dbReference>